<proteinExistence type="predicted"/>
<dbReference type="Proteomes" id="UP001157091">
    <property type="component" value="Unassembled WGS sequence"/>
</dbReference>
<keyword evidence="2" id="KW-0804">Transcription</keyword>
<evidence type="ECO:0000313" key="4">
    <source>
        <dbReference type="EMBL" id="GMA22530.1"/>
    </source>
</evidence>
<sequence length="128" mass="13397">MGTLVPGVLLRLRRAMLAYPNGARLVTGARLDHAPTLARISEAALTGALAAGLDVRSSSVVVYTALHLTYGHVIEEQEPPALSAEEIAAALAPYPSIRRAVAQSDVDGFDAEHAFAASLDLILHDAST</sequence>
<evidence type="ECO:0000259" key="3">
    <source>
        <dbReference type="Pfam" id="PF02909"/>
    </source>
</evidence>
<evidence type="ECO:0000256" key="2">
    <source>
        <dbReference type="ARBA" id="ARBA00023163"/>
    </source>
</evidence>
<dbReference type="SUPFAM" id="SSF48498">
    <property type="entry name" value="Tetracyclin repressor-like, C-terminal domain"/>
    <property type="match status" value="1"/>
</dbReference>
<name>A0ABQ6HY94_9MICO</name>
<dbReference type="RefSeq" id="WP_284291592.1">
    <property type="nucleotide sequence ID" value="NZ_BSUK01000001.1"/>
</dbReference>
<feature type="domain" description="Tetracycline repressor TetR C-terminal" evidence="3">
    <location>
        <begin position="11"/>
        <end position="123"/>
    </location>
</feature>
<keyword evidence="5" id="KW-1185">Reference proteome</keyword>
<dbReference type="EMBL" id="BSUK01000001">
    <property type="protein sequence ID" value="GMA22530.1"/>
    <property type="molecule type" value="Genomic_DNA"/>
</dbReference>
<evidence type="ECO:0000256" key="1">
    <source>
        <dbReference type="ARBA" id="ARBA00023015"/>
    </source>
</evidence>
<keyword evidence="1" id="KW-0805">Transcription regulation</keyword>
<organism evidence="4 5">
    <name type="scientific">Luteimicrobium album</name>
    <dbReference type="NCBI Taxonomy" id="1054550"/>
    <lineage>
        <taxon>Bacteria</taxon>
        <taxon>Bacillati</taxon>
        <taxon>Actinomycetota</taxon>
        <taxon>Actinomycetes</taxon>
        <taxon>Micrococcales</taxon>
        <taxon>Luteimicrobium</taxon>
    </lineage>
</organism>
<protein>
    <recommendedName>
        <fullName evidence="3">Tetracycline repressor TetR C-terminal domain-containing protein</fullName>
    </recommendedName>
</protein>
<dbReference type="Gene3D" id="1.10.357.10">
    <property type="entry name" value="Tetracycline Repressor, domain 2"/>
    <property type="match status" value="1"/>
</dbReference>
<reference evidence="5" key="1">
    <citation type="journal article" date="2019" name="Int. J. Syst. Evol. Microbiol.">
        <title>The Global Catalogue of Microorganisms (GCM) 10K type strain sequencing project: providing services to taxonomists for standard genome sequencing and annotation.</title>
        <authorList>
            <consortium name="The Broad Institute Genomics Platform"/>
            <consortium name="The Broad Institute Genome Sequencing Center for Infectious Disease"/>
            <person name="Wu L."/>
            <person name="Ma J."/>
        </authorList>
    </citation>
    <scope>NUCLEOTIDE SEQUENCE [LARGE SCALE GENOMIC DNA]</scope>
    <source>
        <strain evidence="5">NBRC 106348</strain>
    </source>
</reference>
<gene>
    <name evidence="4" type="ORF">GCM10025864_02890</name>
</gene>
<dbReference type="InterPro" id="IPR004111">
    <property type="entry name" value="Repressor_TetR_C"/>
</dbReference>
<dbReference type="InterPro" id="IPR036271">
    <property type="entry name" value="Tet_transcr_reg_TetR-rel_C_sf"/>
</dbReference>
<accession>A0ABQ6HY94</accession>
<evidence type="ECO:0000313" key="5">
    <source>
        <dbReference type="Proteomes" id="UP001157091"/>
    </source>
</evidence>
<dbReference type="Pfam" id="PF02909">
    <property type="entry name" value="TetR_C_1"/>
    <property type="match status" value="1"/>
</dbReference>
<comment type="caution">
    <text evidence="4">The sequence shown here is derived from an EMBL/GenBank/DDBJ whole genome shotgun (WGS) entry which is preliminary data.</text>
</comment>